<sequence length="96" mass="10816">IPKTIQIVAWYTPQIPVSHGPAEYGGLPGLILELTTDETVLLCSKIVMNPKKKDEILMPTKGEKVTRIEYDEIVKLKTEEMKSMYQSGGMRSGRKH</sequence>
<dbReference type="NCBIfam" id="TIGR01200">
    <property type="entry name" value="GLPGLI"/>
    <property type="match status" value="1"/>
</dbReference>
<reference evidence="1" key="1">
    <citation type="submission" date="2018-05" db="EMBL/GenBank/DDBJ databases">
        <authorList>
            <person name="Lanie J.A."/>
            <person name="Ng W.-L."/>
            <person name="Kazmierczak K.M."/>
            <person name="Andrzejewski T.M."/>
            <person name="Davidsen T.M."/>
            <person name="Wayne K.J."/>
            <person name="Tettelin H."/>
            <person name="Glass J.I."/>
            <person name="Rusch D."/>
            <person name="Podicherti R."/>
            <person name="Tsui H.-C.T."/>
            <person name="Winkler M.E."/>
        </authorList>
    </citation>
    <scope>NUCLEOTIDE SEQUENCE</scope>
</reference>
<proteinExistence type="predicted"/>
<name>A0A383BWV0_9ZZZZ</name>
<feature type="non-terminal residue" evidence="1">
    <location>
        <position position="1"/>
    </location>
</feature>
<dbReference type="AlphaFoldDB" id="A0A383BWV0"/>
<dbReference type="InterPro" id="IPR005901">
    <property type="entry name" value="GLPGLI"/>
</dbReference>
<protein>
    <recommendedName>
        <fullName evidence="2">GLPGLI family protein</fullName>
    </recommendedName>
</protein>
<dbReference type="EMBL" id="UINC01203839">
    <property type="protein sequence ID" value="SVE24283.1"/>
    <property type="molecule type" value="Genomic_DNA"/>
</dbReference>
<dbReference type="Pfam" id="PF09697">
    <property type="entry name" value="Porph_ging"/>
    <property type="match status" value="1"/>
</dbReference>
<evidence type="ECO:0000313" key="1">
    <source>
        <dbReference type="EMBL" id="SVE24283.1"/>
    </source>
</evidence>
<gene>
    <name evidence="1" type="ORF">METZ01_LOCUS477137</name>
</gene>
<evidence type="ECO:0008006" key="2">
    <source>
        <dbReference type="Google" id="ProtNLM"/>
    </source>
</evidence>
<accession>A0A383BWV0</accession>
<organism evidence="1">
    <name type="scientific">marine metagenome</name>
    <dbReference type="NCBI Taxonomy" id="408172"/>
    <lineage>
        <taxon>unclassified sequences</taxon>
        <taxon>metagenomes</taxon>
        <taxon>ecological metagenomes</taxon>
    </lineage>
</organism>